<organism evidence="1 2">
    <name type="scientific">Schistosoma mattheei</name>
    <dbReference type="NCBI Taxonomy" id="31246"/>
    <lineage>
        <taxon>Eukaryota</taxon>
        <taxon>Metazoa</taxon>
        <taxon>Spiralia</taxon>
        <taxon>Lophotrochozoa</taxon>
        <taxon>Platyhelminthes</taxon>
        <taxon>Trematoda</taxon>
        <taxon>Digenea</taxon>
        <taxon>Strigeidida</taxon>
        <taxon>Schistosomatoidea</taxon>
        <taxon>Schistosomatidae</taxon>
        <taxon>Schistosoma</taxon>
    </lineage>
</organism>
<keyword evidence="2" id="KW-1185">Reference proteome</keyword>
<evidence type="ECO:0000313" key="2">
    <source>
        <dbReference type="Proteomes" id="UP000269396"/>
    </source>
</evidence>
<reference evidence="1 2" key="1">
    <citation type="submission" date="2018-11" db="EMBL/GenBank/DDBJ databases">
        <authorList>
            <consortium name="Pathogen Informatics"/>
        </authorList>
    </citation>
    <scope>NUCLEOTIDE SEQUENCE [LARGE SCALE GENOMIC DNA]</scope>
    <source>
        <strain>Denwood</strain>
        <strain evidence="2">Zambia</strain>
    </source>
</reference>
<sequence>MEHFLLLPKNEWVQTFVFLWADNCFRNLCLVQLRTDRYNKREVPCIASTSHLNSVCWHGGGSRKESCLQISLSLEL</sequence>
<dbReference type="Proteomes" id="UP000269396">
    <property type="component" value="Unassembled WGS sequence"/>
</dbReference>
<evidence type="ECO:0000313" key="1">
    <source>
        <dbReference type="EMBL" id="VDP77842.1"/>
    </source>
</evidence>
<dbReference type="EMBL" id="UZAL01040977">
    <property type="protein sequence ID" value="VDP77842.1"/>
    <property type="molecule type" value="Genomic_DNA"/>
</dbReference>
<name>A0A3P8FNC3_9TREM</name>
<gene>
    <name evidence="1" type="ORF">SMTD_LOCUS18710</name>
</gene>
<accession>A0A3P8FNC3</accession>
<dbReference type="AlphaFoldDB" id="A0A3P8FNC3"/>
<proteinExistence type="predicted"/>
<protein>
    <submittedName>
        <fullName evidence="1">Uncharacterized protein</fullName>
    </submittedName>
</protein>